<feature type="region of interest" description="Disordered" evidence="1">
    <location>
        <begin position="212"/>
        <end position="232"/>
    </location>
</feature>
<comment type="caution">
    <text evidence="2">The sequence shown here is derived from an EMBL/GenBank/DDBJ whole genome shotgun (WGS) entry which is preliminary data.</text>
</comment>
<organism evidence="2 3">
    <name type="scientific">Fusarium oxysporum f. sp. narcissi</name>
    <dbReference type="NCBI Taxonomy" id="451672"/>
    <lineage>
        <taxon>Eukaryota</taxon>
        <taxon>Fungi</taxon>
        <taxon>Dikarya</taxon>
        <taxon>Ascomycota</taxon>
        <taxon>Pezizomycotina</taxon>
        <taxon>Sordariomycetes</taxon>
        <taxon>Hypocreomycetidae</taxon>
        <taxon>Hypocreales</taxon>
        <taxon>Nectriaceae</taxon>
        <taxon>Fusarium</taxon>
        <taxon>Fusarium oxysporum species complex</taxon>
    </lineage>
</organism>
<accession>A0A4V1RXD0</accession>
<evidence type="ECO:0000313" key="2">
    <source>
        <dbReference type="EMBL" id="RYC77676.1"/>
    </source>
</evidence>
<dbReference type="AlphaFoldDB" id="A0A4V1RXD0"/>
<evidence type="ECO:0000256" key="1">
    <source>
        <dbReference type="SAM" id="MobiDB-lite"/>
    </source>
</evidence>
<dbReference type="EMBL" id="MQTW01001937">
    <property type="protein sequence ID" value="RYC77676.1"/>
    <property type="molecule type" value="Genomic_DNA"/>
</dbReference>
<gene>
    <name evidence="2" type="ORF">BFJ63_vAg19451</name>
</gene>
<feature type="region of interest" description="Disordered" evidence="1">
    <location>
        <begin position="133"/>
        <end position="200"/>
    </location>
</feature>
<reference evidence="2 3" key="1">
    <citation type="submission" date="2016-12" db="EMBL/GenBank/DDBJ databases">
        <title>Draft genome sequence of Fusarium oxysporum causing rot on Narcissus.</title>
        <authorList>
            <person name="Armitage A.D."/>
            <person name="Taylor A."/>
            <person name="Clarkson J.P."/>
            <person name="Harrison R.J."/>
            <person name="Jackson A.C."/>
        </authorList>
    </citation>
    <scope>NUCLEOTIDE SEQUENCE [LARGE SCALE GENOMIC DNA]</scope>
    <source>
        <strain evidence="2 3">N139</strain>
    </source>
</reference>
<feature type="compositionally biased region" description="Basic and acidic residues" evidence="1">
    <location>
        <begin position="167"/>
        <end position="189"/>
    </location>
</feature>
<evidence type="ECO:0000313" key="3">
    <source>
        <dbReference type="Proteomes" id="UP000290540"/>
    </source>
</evidence>
<sequence length="377" mass="41919">MTISSCGKPVSYCDCTIRQANIGGVFVSPTSYNWCHGVVPDDRAIYMGLKDHVEQLKLLTTKRGKARPNKNEKKKKKNGSTDVVEALQHLPYHEDIKKLYDNYGFQVVCSSARVLMNIDTFEKGHLSSAGWEDILPTAEPDSDVPKEGANGEAAGGPEQEPANEKASPYDHPCEPKVAAEEDQGTKDAESIATEEEYVEVEDMEERLCEDDFSAPDYDGYREDSAGDEPAVPEVEADRAEVYEVPAEDATTSNSDVVQYVQPCCTYGNLWVILYTYGGCTKTPLAEQLNTLCHSLPIEGIAKKMAPTQANAAFVWRQFIDLGRSNSKKSKRYRCRHCQKDFAATSVGRPKEHLAACEKWQAKQRQERQAQDNAGYLP</sequence>
<name>A0A4V1RXD0_FUSOX</name>
<feature type="compositionally biased region" description="Low complexity" evidence="1">
    <location>
        <begin position="147"/>
        <end position="160"/>
    </location>
</feature>
<proteinExistence type="predicted"/>
<protein>
    <submittedName>
        <fullName evidence="2">Uncharacterized protein</fullName>
    </submittedName>
</protein>
<dbReference type="Proteomes" id="UP000290540">
    <property type="component" value="Unassembled WGS sequence"/>
</dbReference>
<feature type="non-terminal residue" evidence="2">
    <location>
        <position position="377"/>
    </location>
</feature>